<protein>
    <submittedName>
        <fullName evidence="1">Uncharacterized protein</fullName>
    </submittedName>
</protein>
<reference evidence="1" key="1">
    <citation type="journal article" date="2020" name="Stud. Mycol.">
        <title>101 Dothideomycetes genomes: a test case for predicting lifestyles and emergence of pathogens.</title>
        <authorList>
            <person name="Haridas S."/>
            <person name="Albert R."/>
            <person name="Binder M."/>
            <person name="Bloem J."/>
            <person name="Labutti K."/>
            <person name="Salamov A."/>
            <person name="Andreopoulos B."/>
            <person name="Baker S."/>
            <person name="Barry K."/>
            <person name="Bills G."/>
            <person name="Bluhm B."/>
            <person name="Cannon C."/>
            <person name="Castanera R."/>
            <person name="Culley D."/>
            <person name="Daum C."/>
            <person name="Ezra D."/>
            <person name="Gonzalez J."/>
            <person name="Henrissat B."/>
            <person name="Kuo A."/>
            <person name="Liang C."/>
            <person name="Lipzen A."/>
            <person name="Lutzoni F."/>
            <person name="Magnuson J."/>
            <person name="Mondo S."/>
            <person name="Nolan M."/>
            <person name="Ohm R."/>
            <person name="Pangilinan J."/>
            <person name="Park H.-J."/>
            <person name="Ramirez L."/>
            <person name="Alfaro M."/>
            <person name="Sun H."/>
            <person name="Tritt A."/>
            <person name="Yoshinaga Y."/>
            <person name="Zwiers L.-H."/>
            <person name="Turgeon B."/>
            <person name="Goodwin S."/>
            <person name="Spatafora J."/>
            <person name="Crous P."/>
            <person name="Grigoriev I."/>
        </authorList>
    </citation>
    <scope>NUCLEOTIDE SEQUENCE</scope>
    <source>
        <strain evidence="1">ATCC 200398</strain>
    </source>
</reference>
<keyword evidence="2" id="KW-1185">Reference proteome</keyword>
<accession>A0ACB6RDM6</accession>
<evidence type="ECO:0000313" key="1">
    <source>
        <dbReference type="EMBL" id="KAF2476420.1"/>
    </source>
</evidence>
<dbReference type="EMBL" id="MU003494">
    <property type="protein sequence ID" value="KAF2476420.1"/>
    <property type="molecule type" value="Genomic_DNA"/>
</dbReference>
<name>A0ACB6RDM6_9PLEO</name>
<dbReference type="Proteomes" id="UP000799755">
    <property type="component" value="Unassembled WGS sequence"/>
</dbReference>
<comment type="caution">
    <text evidence="1">The sequence shown here is derived from an EMBL/GenBank/DDBJ whole genome shotgun (WGS) entry which is preliminary data.</text>
</comment>
<evidence type="ECO:0000313" key="2">
    <source>
        <dbReference type="Proteomes" id="UP000799755"/>
    </source>
</evidence>
<sequence>MEDVEPHPVPASGYNSEGDNLSEDSLCPPNRKDLYNSHNGYKDKPGQKSLQDGIEDALNSVVEQEGIRLQTAINRILECMHELNTKIEEFRDYVATQDSDNTPLYQWNKYEEFPRIAQATHKLGTAIKVLKIMFDRVPGALAPEIPIATKANNFPLPVFPEDYATACKDEALQCSISISNGAAYVMEVVNQTTAKCIDELELSSLSQGARKAATEEMSRELAKIMKYSTGATEQVYLAKDLLIKAFESCTTIRQAPMQRDSTDTLKSTKQDMVRKEWVGGLQKGGAYIIHGLAVIGVLLLTLLVTAPLKPNIVTRGDLKKVDNRMDLMMFSIMTYVFEENSAMKARLAGLEKLSQVQTNRSEAIQLRLDNLWDSLGIPDENGMYRFDKESNRLSEFLEHQLIDLKGELLKQAKTLNDMRRQNHLMDIRLTRQIQRLQPRESKWGWWKTEDADRKSEVDEGTWENDREENETRDL</sequence>
<proteinExistence type="predicted"/>
<organism evidence="1 2">
    <name type="scientific">Lindgomyces ingoldianus</name>
    <dbReference type="NCBI Taxonomy" id="673940"/>
    <lineage>
        <taxon>Eukaryota</taxon>
        <taxon>Fungi</taxon>
        <taxon>Dikarya</taxon>
        <taxon>Ascomycota</taxon>
        <taxon>Pezizomycotina</taxon>
        <taxon>Dothideomycetes</taxon>
        <taxon>Pleosporomycetidae</taxon>
        <taxon>Pleosporales</taxon>
        <taxon>Lindgomycetaceae</taxon>
        <taxon>Lindgomyces</taxon>
    </lineage>
</organism>
<gene>
    <name evidence="1" type="ORF">BDR25DRAFT_339432</name>
</gene>